<dbReference type="AlphaFoldDB" id="A0A0F9I380"/>
<dbReference type="EMBL" id="LAZR01015224">
    <property type="protein sequence ID" value="KKM14114.1"/>
    <property type="molecule type" value="Genomic_DNA"/>
</dbReference>
<accession>A0A0F9I380</accession>
<reference evidence="1" key="1">
    <citation type="journal article" date="2015" name="Nature">
        <title>Complex archaea that bridge the gap between prokaryotes and eukaryotes.</title>
        <authorList>
            <person name="Spang A."/>
            <person name="Saw J.H."/>
            <person name="Jorgensen S.L."/>
            <person name="Zaremba-Niedzwiedzka K."/>
            <person name="Martijn J."/>
            <person name="Lind A.E."/>
            <person name="van Eijk R."/>
            <person name="Schleper C."/>
            <person name="Guy L."/>
            <person name="Ettema T.J."/>
        </authorList>
    </citation>
    <scope>NUCLEOTIDE SEQUENCE</scope>
</reference>
<organism evidence="1">
    <name type="scientific">marine sediment metagenome</name>
    <dbReference type="NCBI Taxonomy" id="412755"/>
    <lineage>
        <taxon>unclassified sequences</taxon>
        <taxon>metagenomes</taxon>
        <taxon>ecological metagenomes</taxon>
    </lineage>
</organism>
<evidence type="ECO:0000313" key="1">
    <source>
        <dbReference type="EMBL" id="KKM14114.1"/>
    </source>
</evidence>
<feature type="non-terminal residue" evidence="1">
    <location>
        <position position="1"/>
    </location>
</feature>
<proteinExistence type="predicted"/>
<protein>
    <submittedName>
        <fullName evidence="1">Uncharacterized protein</fullName>
    </submittedName>
</protein>
<comment type="caution">
    <text evidence="1">The sequence shown here is derived from an EMBL/GenBank/DDBJ whole genome shotgun (WGS) entry which is preliminary data.</text>
</comment>
<name>A0A0F9I380_9ZZZZ</name>
<sequence>DMDIQELDARTKQSSVLALIAAKALAGAKITNEEKALAIGVINALPMTD</sequence>
<gene>
    <name evidence="1" type="ORF">LCGC14_1709330</name>
</gene>